<dbReference type="Gene3D" id="3.30.9.10">
    <property type="entry name" value="D-Amino Acid Oxidase, subunit A, domain 2"/>
    <property type="match status" value="1"/>
</dbReference>
<keyword evidence="6" id="KW-1185">Reference proteome</keyword>
<feature type="domain" description="FAD-binding" evidence="4">
    <location>
        <begin position="11"/>
        <end position="378"/>
    </location>
</feature>
<dbReference type="EMBL" id="JAVFKD010000014">
    <property type="protein sequence ID" value="KAK5989609.1"/>
    <property type="molecule type" value="Genomic_DNA"/>
</dbReference>
<keyword evidence="3" id="KW-0560">Oxidoreductase</keyword>
<dbReference type="PANTHER" id="PTHR43004:SF8">
    <property type="entry name" value="FAD-BINDING DOMAIN-CONTAINING PROTEIN-RELATED"/>
    <property type="match status" value="1"/>
</dbReference>
<keyword evidence="1" id="KW-0285">Flavoprotein</keyword>
<dbReference type="Gene3D" id="3.50.50.60">
    <property type="entry name" value="FAD/NAD(P)-binding domain"/>
    <property type="match status" value="1"/>
</dbReference>
<dbReference type="InterPro" id="IPR036188">
    <property type="entry name" value="FAD/NAD-bd_sf"/>
</dbReference>
<dbReference type="Gene3D" id="3.40.30.120">
    <property type="match status" value="1"/>
</dbReference>
<organism evidence="5 6">
    <name type="scientific">Cladobotryum mycophilum</name>
    <dbReference type="NCBI Taxonomy" id="491253"/>
    <lineage>
        <taxon>Eukaryota</taxon>
        <taxon>Fungi</taxon>
        <taxon>Dikarya</taxon>
        <taxon>Ascomycota</taxon>
        <taxon>Pezizomycotina</taxon>
        <taxon>Sordariomycetes</taxon>
        <taxon>Hypocreomycetidae</taxon>
        <taxon>Hypocreales</taxon>
        <taxon>Hypocreaceae</taxon>
        <taxon>Cladobotryum</taxon>
    </lineage>
</organism>
<dbReference type="InterPro" id="IPR050641">
    <property type="entry name" value="RIFMO-like"/>
</dbReference>
<dbReference type="InterPro" id="IPR002938">
    <property type="entry name" value="FAD-bd"/>
</dbReference>
<evidence type="ECO:0000313" key="6">
    <source>
        <dbReference type="Proteomes" id="UP001338125"/>
    </source>
</evidence>
<comment type="caution">
    <text evidence="5">The sequence shown here is derived from an EMBL/GenBank/DDBJ whole genome shotgun (WGS) entry which is preliminary data.</text>
</comment>
<name>A0ABR0SBR4_9HYPO</name>
<protein>
    <submittedName>
        <fullName evidence="5">2,4-dichlorophenol 6-monooxygenase</fullName>
    </submittedName>
</protein>
<evidence type="ECO:0000256" key="2">
    <source>
        <dbReference type="ARBA" id="ARBA00022827"/>
    </source>
</evidence>
<accession>A0ABR0SBR4</accession>
<keyword evidence="2" id="KW-0274">FAD</keyword>
<gene>
    <name evidence="5" type="ORF">PT974_07863</name>
</gene>
<dbReference type="SUPFAM" id="SSF51905">
    <property type="entry name" value="FAD/NAD(P)-binding domain"/>
    <property type="match status" value="1"/>
</dbReference>
<reference evidence="5 6" key="1">
    <citation type="submission" date="2024-01" db="EMBL/GenBank/DDBJ databases">
        <title>Complete genome of Cladobotryum mycophilum ATHUM6906.</title>
        <authorList>
            <person name="Christinaki A.C."/>
            <person name="Myridakis A.I."/>
            <person name="Kouvelis V.N."/>
        </authorList>
    </citation>
    <scope>NUCLEOTIDE SEQUENCE [LARGE SCALE GENOMIC DNA]</scope>
    <source>
        <strain evidence="5 6">ATHUM6906</strain>
    </source>
</reference>
<dbReference type="PRINTS" id="PR00420">
    <property type="entry name" value="RNGMNOXGNASE"/>
</dbReference>
<proteinExistence type="predicted"/>
<evidence type="ECO:0000259" key="4">
    <source>
        <dbReference type="Pfam" id="PF01494"/>
    </source>
</evidence>
<sequence length="597" mass="66513">MSVQPSYLVQTECLVVGAGPAGGALAAFLGQNGLKGLVISNAAGTTLTPRAHAVNPFALECLRDIDAEHESIKAGTTGDWFKAQRWCRSMVDIEYGRVGYWGGHPDTQRDLAMASPCEYIDLPQTHLEPILLKHANHFGFDIKFMHELIGIDRKSEEEVLCTVKDHLSNSIYQIKTKYLFGADGGRSTVGRSLEFKFKKSPSFGVACNILLNADLEHLMRHRHAQLHWVMNPNQNTAFGTAPLFRMVKPWRQWLLVCFTPNTNEDPFKNLRTDSPELHAFIKEMIGDDSVKVEVLRLDPWVCRETVAEWYSLGSNIHLLGDAAHRHPPAYGLGSNTCIQDAYNLAWKVAYVQRGLAGPGLLESYNDERQPVGATLVREANAGLDAHAAVWDALGMMANSQEQGTRQLEELNEATEAGASRRVKLHNALESVRREGESLGLAMNQWYASQAIYVADEDGPRPTLQGDPIVKVQISTYPGSRLPHAWLDIPTRRQPISTQDIAGHGAFCIITGNGGEAWKEAAVKISEKTGIPIRAYGIGFGLDYHDVHRDWYDRREVNEDGCVLVRPDRYVAWRSMKVVDDCFSKLSHVMSKILDKTF</sequence>
<dbReference type="PANTHER" id="PTHR43004">
    <property type="entry name" value="TRK SYSTEM POTASSIUM UPTAKE PROTEIN"/>
    <property type="match status" value="1"/>
</dbReference>
<evidence type="ECO:0000256" key="3">
    <source>
        <dbReference type="ARBA" id="ARBA00023002"/>
    </source>
</evidence>
<dbReference type="Pfam" id="PF21274">
    <property type="entry name" value="Rng_hyd_C"/>
    <property type="match status" value="1"/>
</dbReference>
<dbReference type="Proteomes" id="UP001338125">
    <property type="component" value="Unassembled WGS sequence"/>
</dbReference>
<dbReference type="Pfam" id="PF01494">
    <property type="entry name" value="FAD_binding_3"/>
    <property type="match status" value="1"/>
</dbReference>
<evidence type="ECO:0000256" key="1">
    <source>
        <dbReference type="ARBA" id="ARBA00022630"/>
    </source>
</evidence>
<evidence type="ECO:0000313" key="5">
    <source>
        <dbReference type="EMBL" id="KAK5989609.1"/>
    </source>
</evidence>